<evidence type="ECO:0000256" key="1">
    <source>
        <dbReference type="SAM" id="Phobius"/>
    </source>
</evidence>
<proteinExistence type="predicted"/>
<accession>A0A504J7T8</accession>
<sequence length="96" mass="9571">MRDLNFEEIKEVNGGSRLSDSWDYFWSTEAKIDAGTIASGAGVIGLGVAIVATGGLGMAAVGVAATATPTITAGSLGLSALGGYIIGSGFTFQPSK</sequence>
<dbReference type="EMBL" id="VFWZ01000008">
    <property type="protein sequence ID" value="TPN82760.1"/>
    <property type="molecule type" value="Genomic_DNA"/>
</dbReference>
<protein>
    <recommendedName>
        <fullName evidence="4">Bacteriocin</fullName>
    </recommendedName>
</protein>
<keyword evidence="1" id="KW-0812">Transmembrane</keyword>
<feature type="transmembrane region" description="Helical" evidence="1">
    <location>
        <begin position="71"/>
        <end position="92"/>
    </location>
</feature>
<evidence type="ECO:0000313" key="3">
    <source>
        <dbReference type="Proteomes" id="UP000315540"/>
    </source>
</evidence>
<reference evidence="2 3" key="1">
    <citation type="submission" date="2019-06" db="EMBL/GenBank/DDBJ databases">
        <authorList>
            <person name="Meng X."/>
        </authorList>
    </citation>
    <scope>NUCLEOTIDE SEQUENCE [LARGE SCALE GENOMIC DNA]</scope>
    <source>
        <strain evidence="2 3">M625</strain>
    </source>
</reference>
<comment type="caution">
    <text evidence="2">The sequence shown here is derived from an EMBL/GenBank/DDBJ whole genome shotgun (WGS) entry which is preliminary data.</text>
</comment>
<dbReference type="RefSeq" id="WP_140595979.1">
    <property type="nucleotide sequence ID" value="NZ_VFWZ01000008.1"/>
</dbReference>
<evidence type="ECO:0008006" key="4">
    <source>
        <dbReference type="Google" id="ProtNLM"/>
    </source>
</evidence>
<keyword evidence="3" id="KW-1185">Reference proteome</keyword>
<keyword evidence="1" id="KW-1133">Transmembrane helix</keyword>
<keyword evidence="1" id="KW-0472">Membrane</keyword>
<dbReference type="Proteomes" id="UP000315540">
    <property type="component" value="Unassembled WGS sequence"/>
</dbReference>
<feature type="transmembrane region" description="Helical" evidence="1">
    <location>
        <begin position="41"/>
        <end position="65"/>
    </location>
</feature>
<name>A0A504J7T8_9FLAO</name>
<gene>
    <name evidence="2" type="ORF">FHK87_20240</name>
</gene>
<organism evidence="2 3">
    <name type="scientific">Aquimarina algicola</name>
    <dbReference type="NCBI Taxonomy" id="2589995"/>
    <lineage>
        <taxon>Bacteria</taxon>
        <taxon>Pseudomonadati</taxon>
        <taxon>Bacteroidota</taxon>
        <taxon>Flavobacteriia</taxon>
        <taxon>Flavobacteriales</taxon>
        <taxon>Flavobacteriaceae</taxon>
        <taxon>Aquimarina</taxon>
    </lineage>
</organism>
<evidence type="ECO:0000313" key="2">
    <source>
        <dbReference type="EMBL" id="TPN82760.1"/>
    </source>
</evidence>
<dbReference type="AlphaFoldDB" id="A0A504J7T8"/>